<dbReference type="InterPro" id="IPR000504">
    <property type="entry name" value="RRM_dom"/>
</dbReference>
<feature type="domain" description="RRM" evidence="3">
    <location>
        <begin position="4"/>
        <end position="76"/>
    </location>
</feature>
<evidence type="ECO:0000256" key="1">
    <source>
        <dbReference type="ARBA" id="ARBA00022884"/>
    </source>
</evidence>
<dbReference type="InterPro" id="IPR035979">
    <property type="entry name" value="RBD_domain_sf"/>
</dbReference>
<reference evidence="4 5" key="1">
    <citation type="journal article" date="2017" name="Front. Microbiol.">
        <title>Genome Sequence of Desulfurella amilsii Strain TR1 and Comparative Genomics of Desulfurellaceae Family.</title>
        <authorList>
            <person name="Florentino A.P."/>
            <person name="Stams A.J."/>
            <person name="Sanchez-Andrea I."/>
        </authorList>
    </citation>
    <scope>NUCLEOTIDE SEQUENCE [LARGE SCALE GENOMIC DNA]</scope>
    <source>
        <strain evidence="4 5">TR1</strain>
    </source>
</reference>
<dbReference type="SMART" id="SM00360">
    <property type="entry name" value="RRM"/>
    <property type="match status" value="1"/>
</dbReference>
<protein>
    <submittedName>
        <fullName evidence="4">RNA-binding protein</fullName>
    </submittedName>
</protein>
<dbReference type="Proteomes" id="UP000194141">
    <property type="component" value="Unassembled WGS sequence"/>
</dbReference>
<proteinExistence type="predicted"/>
<keyword evidence="1" id="KW-0694">RNA-binding</keyword>
<organism evidence="4 5">
    <name type="scientific">Desulfurella amilsii</name>
    <dbReference type="NCBI Taxonomy" id="1562698"/>
    <lineage>
        <taxon>Bacteria</taxon>
        <taxon>Pseudomonadati</taxon>
        <taxon>Campylobacterota</taxon>
        <taxon>Desulfurellia</taxon>
        <taxon>Desulfurellales</taxon>
        <taxon>Desulfurellaceae</taxon>
        <taxon>Desulfurella</taxon>
    </lineage>
</organism>
<dbReference type="RefSeq" id="WP_086033814.1">
    <property type="nucleotide sequence ID" value="NZ_MDSU01000018.1"/>
</dbReference>
<dbReference type="Gene3D" id="3.30.70.330">
    <property type="match status" value="1"/>
</dbReference>
<feature type="compositionally biased region" description="Basic and acidic residues" evidence="2">
    <location>
        <begin position="49"/>
        <end position="81"/>
    </location>
</feature>
<evidence type="ECO:0000313" key="4">
    <source>
        <dbReference type="EMBL" id="OSS41567.1"/>
    </source>
</evidence>
<dbReference type="InterPro" id="IPR052462">
    <property type="entry name" value="SLIRP/GR-RBP-like"/>
</dbReference>
<dbReference type="PANTHER" id="PTHR48027">
    <property type="entry name" value="HETEROGENEOUS NUCLEAR RIBONUCLEOPROTEIN 87F-RELATED"/>
    <property type="match status" value="1"/>
</dbReference>
<evidence type="ECO:0000259" key="3">
    <source>
        <dbReference type="PROSITE" id="PS50102"/>
    </source>
</evidence>
<dbReference type="EMBL" id="MDSU01000018">
    <property type="protein sequence ID" value="OSS41567.1"/>
    <property type="molecule type" value="Genomic_DNA"/>
</dbReference>
<keyword evidence="5" id="KW-1185">Reference proteome</keyword>
<name>A0A1X4XVK6_9BACT</name>
<dbReference type="OrthoDB" id="9798855at2"/>
<dbReference type="STRING" id="1562698.DESAMIL20_1120"/>
<dbReference type="GO" id="GO:0003723">
    <property type="term" value="F:RNA binding"/>
    <property type="evidence" value="ECO:0007669"/>
    <property type="project" value="UniProtKB-KW"/>
</dbReference>
<feature type="region of interest" description="Disordered" evidence="2">
    <location>
        <begin position="49"/>
        <end position="94"/>
    </location>
</feature>
<evidence type="ECO:0000256" key="2">
    <source>
        <dbReference type="SAM" id="MobiDB-lite"/>
    </source>
</evidence>
<dbReference type="SUPFAM" id="SSF54928">
    <property type="entry name" value="RNA-binding domain, RBD"/>
    <property type="match status" value="1"/>
</dbReference>
<gene>
    <name evidence="4" type="ORF">DESAMIL20_1120</name>
</gene>
<evidence type="ECO:0000313" key="5">
    <source>
        <dbReference type="Proteomes" id="UP000194141"/>
    </source>
</evidence>
<dbReference type="PROSITE" id="PS50102">
    <property type="entry name" value="RRM"/>
    <property type="match status" value="1"/>
</dbReference>
<dbReference type="InterPro" id="IPR012677">
    <property type="entry name" value="Nucleotide-bd_a/b_plait_sf"/>
</dbReference>
<dbReference type="Pfam" id="PF00076">
    <property type="entry name" value="RRM_1"/>
    <property type="match status" value="1"/>
</dbReference>
<accession>A0A1X4XVK6</accession>
<dbReference type="AlphaFoldDB" id="A0A1X4XVK6"/>
<comment type="caution">
    <text evidence="4">The sequence shown here is derived from an EMBL/GenBank/DDBJ whole genome shotgun (WGS) entry which is preliminary data.</text>
</comment>
<feature type="compositionally biased region" description="Low complexity" evidence="2">
    <location>
        <begin position="82"/>
        <end position="94"/>
    </location>
</feature>
<sequence length="94" mass="10694">MNTNKLYVGNLNYRTTEEKLKEVFSGYGSVVSVKVIEGKGFAFVEMESKDDAQKAKDALDNTDLDGRNVRVDEAKPRESNPRPRSNYSNSRNRF</sequence>